<protein>
    <submittedName>
        <fullName evidence="1">Uncharacterized protein</fullName>
    </submittedName>
</protein>
<gene>
    <name evidence="1" type="ORF">KXQ929_LOCUS42229</name>
</gene>
<sequence>MDQLDRSFMYSQILKEILSTITFESKHFDDFINYCHTTTGKNGTDPRRIEVFSRGYEETAAIKWYTSEVFLYTMLNEALRST</sequence>
<proteinExistence type="predicted"/>
<name>A0A820E3B9_9BILA</name>
<dbReference type="Proteomes" id="UP000663868">
    <property type="component" value="Unassembled WGS sequence"/>
</dbReference>
<dbReference type="AlphaFoldDB" id="A0A820E3B9"/>
<organism evidence="1 2">
    <name type="scientific">Adineta steineri</name>
    <dbReference type="NCBI Taxonomy" id="433720"/>
    <lineage>
        <taxon>Eukaryota</taxon>
        <taxon>Metazoa</taxon>
        <taxon>Spiralia</taxon>
        <taxon>Gnathifera</taxon>
        <taxon>Rotifera</taxon>
        <taxon>Eurotatoria</taxon>
        <taxon>Bdelloidea</taxon>
        <taxon>Adinetida</taxon>
        <taxon>Adinetidae</taxon>
        <taxon>Adineta</taxon>
    </lineage>
</organism>
<dbReference type="EMBL" id="CAJOBB010010149">
    <property type="protein sequence ID" value="CAF4240230.1"/>
    <property type="molecule type" value="Genomic_DNA"/>
</dbReference>
<accession>A0A820E3B9</accession>
<comment type="caution">
    <text evidence="1">The sequence shown here is derived from an EMBL/GenBank/DDBJ whole genome shotgun (WGS) entry which is preliminary data.</text>
</comment>
<evidence type="ECO:0000313" key="2">
    <source>
        <dbReference type="Proteomes" id="UP000663868"/>
    </source>
</evidence>
<evidence type="ECO:0000313" key="1">
    <source>
        <dbReference type="EMBL" id="CAF4240230.1"/>
    </source>
</evidence>
<reference evidence="1" key="1">
    <citation type="submission" date="2021-02" db="EMBL/GenBank/DDBJ databases">
        <authorList>
            <person name="Nowell W R."/>
        </authorList>
    </citation>
    <scope>NUCLEOTIDE SEQUENCE</scope>
</reference>